<evidence type="ECO:0000259" key="11">
    <source>
        <dbReference type="Pfam" id="PF07715"/>
    </source>
</evidence>
<evidence type="ECO:0000256" key="7">
    <source>
        <dbReference type="ARBA" id="ARBA00023237"/>
    </source>
</evidence>
<name>A0A365XTY8_9BACT</name>
<evidence type="ECO:0000256" key="5">
    <source>
        <dbReference type="ARBA" id="ARBA00022729"/>
    </source>
</evidence>
<keyword evidence="5 10" id="KW-0732">Signal</keyword>
<dbReference type="GO" id="GO:0044718">
    <property type="term" value="P:siderophore transmembrane transport"/>
    <property type="evidence" value="ECO:0007669"/>
    <property type="project" value="TreeGrafter"/>
</dbReference>
<dbReference type="Pfam" id="PF14905">
    <property type="entry name" value="OMP_b-brl_3"/>
    <property type="match status" value="1"/>
</dbReference>
<keyword evidence="7 8" id="KW-0998">Cell outer membrane</keyword>
<proteinExistence type="inferred from homology"/>
<dbReference type="GO" id="GO:0009279">
    <property type="term" value="C:cell outer membrane"/>
    <property type="evidence" value="ECO:0007669"/>
    <property type="project" value="UniProtKB-SubCell"/>
</dbReference>
<evidence type="ECO:0000256" key="6">
    <source>
        <dbReference type="ARBA" id="ARBA00023136"/>
    </source>
</evidence>
<feature type="domain" description="Outer membrane protein beta-barrel" evidence="12">
    <location>
        <begin position="377"/>
        <end position="784"/>
    </location>
</feature>
<feature type="region of interest" description="Disordered" evidence="9">
    <location>
        <begin position="791"/>
        <end position="814"/>
    </location>
</feature>
<evidence type="ECO:0000256" key="2">
    <source>
        <dbReference type="ARBA" id="ARBA00022448"/>
    </source>
</evidence>
<comment type="caution">
    <text evidence="13">The sequence shown here is derived from an EMBL/GenBank/DDBJ whole genome shotgun (WGS) entry which is preliminary data.</text>
</comment>
<evidence type="ECO:0000256" key="3">
    <source>
        <dbReference type="ARBA" id="ARBA00022452"/>
    </source>
</evidence>
<evidence type="ECO:0000256" key="1">
    <source>
        <dbReference type="ARBA" id="ARBA00004571"/>
    </source>
</evidence>
<dbReference type="EMBL" id="QFFJ01000002">
    <property type="protein sequence ID" value="RBL89481.1"/>
    <property type="molecule type" value="Genomic_DNA"/>
</dbReference>
<dbReference type="Gene3D" id="2.40.170.20">
    <property type="entry name" value="TonB-dependent receptor, beta-barrel domain"/>
    <property type="match status" value="1"/>
</dbReference>
<dbReference type="InterPro" id="IPR036942">
    <property type="entry name" value="Beta-barrel_TonB_sf"/>
</dbReference>
<dbReference type="RefSeq" id="WP_113618225.1">
    <property type="nucleotide sequence ID" value="NZ_QFFJ01000002.1"/>
</dbReference>
<dbReference type="PANTHER" id="PTHR30069:SF29">
    <property type="entry name" value="HEMOGLOBIN AND HEMOGLOBIN-HAPTOGLOBIN-BINDING PROTEIN 1-RELATED"/>
    <property type="match status" value="1"/>
</dbReference>
<dbReference type="Pfam" id="PF07715">
    <property type="entry name" value="Plug"/>
    <property type="match status" value="1"/>
</dbReference>
<evidence type="ECO:0000256" key="4">
    <source>
        <dbReference type="ARBA" id="ARBA00022692"/>
    </source>
</evidence>
<keyword evidence="6 8" id="KW-0472">Membrane</keyword>
<evidence type="ECO:0000256" key="8">
    <source>
        <dbReference type="PROSITE-ProRule" id="PRU01360"/>
    </source>
</evidence>
<dbReference type="PANTHER" id="PTHR30069">
    <property type="entry name" value="TONB-DEPENDENT OUTER MEMBRANE RECEPTOR"/>
    <property type="match status" value="1"/>
</dbReference>
<dbReference type="InterPro" id="IPR037066">
    <property type="entry name" value="Plug_dom_sf"/>
</dbReference>
<dbReference type="OrthoDB" id="905812at2"/>
<dbReference type="PROSITE" id="PS52016">
    <property type="entry name" value="TONB_DEPENDENT_REC_3"/>
    <property type="match status" value="1"/>
</dbReference>
<keyword evidence="14" id="KW-1185">Reference proteome</keyword>
<evidence type="ECO:0000259" key="12">
    <source>
        <dbReference type="Pfam" id="PF14905"/>
    </source>
</evidence>
<dbReference type="InterPro" id="IPR012910">
    <property type="entry name" value="Plug_dom"/>
</dbReference>
<dbReference type="SUPFAM" id="SSF56935">
    <property type="entry name" value="Porins"/>
    <property type="match status" value="1"/>
</dbReference>
<dbReference type="SUPFAM" id="SSF49464">
    <property type="entry name" value="Carboxypeptidase regulatory domain-like"/>
    <property type="match status" value="1"/>
</dbReference>
<keyword evidence="13" id="KW-0675">Receptor</keyword>
<evidence type="ECO:0000313" key="14">
    <source>
        <dbReference type="Proteomes" id="UP000253410"/>
    </source>
</evidence>
<evidence type="ECO:0000313" key="13">
    <source>
        <dbReference type="EMBL" id="RBL89481.1"/>
    </source>
</evidence>
<sequence length="814" mass="90554">MFNVRIFVFITMLLLAGSLTHGQTTSKTITIKGALADSLTKAPIPFATVVVTQTDKKVIQSTLTDEKGSFLLKTPEKTNLVLYITYVGYNTYSAAIAPVAGLADLGRIYLAARTGVLNEVVVNGKKPIIQSMGDKLIYNAASDIGNKSGSAEDVLRKAPMVTVSPDGEIKLRGNGNIKILLNGLPSGLLAKNLKEALKMIPASSIESIEVITSPSAKYEAEGAAGVINITTKKKMNGTGGSIDLSAGNLEQMVSGSLNMTKGKFSVNLNLDGGMEKARTVTDLDRTSLSDGISIGRLIQTNDETQKSKGAFGILGVEYRVDSSQKIGASVSYWNGNWPSESQINSLYSDKKGVTAYNQYSEQKGQVNYTEFSLNYQKKFKRPAQELQLVTQYSKANEQASYMTDQFDLSGQRYFREISPNTGYNKEFFFQADYVQPLDRAGNHLLEVGGRYSKNNSSSDYTVFTNNYIPGSAIMIEDPSRANVMSYFQDIAAGYLNLKIKTRKDWQFRLGGRYEHTSLGGDFKGPQPSFRSQFNNFVSSVMVNKRINDIHDLKLSYTERIRRPWIWDLNPYVNASDPRNLTFGNPELRPEINRMLELVHNYTAPSGFNLNSSLYFHSNSNTIESLRTVDSLGISRTTQQNIASNRRLGGNVFTGLQFNKSWTMTLGAEFYHVWFKSKALNIGNDASFYSFSINSAYELPKDFTLQFSGDYSNGYVTLQGRTTANYTYRLSARKEFWDKKAGITLSFNNPFQQSFLQRSTATAPSFNSNTTSWYYNRSFSVAFSWKFGTLRSSGDNEKEMEEGTGEKGPRRGRSH</sequence>
<protein>
    <submittedName>
        <fullName evidence="13">TonB-dependent receptor</fullName>
    </submittedName>
</protein>
<dbReference type="Proteomes" id="UP000253410">
    <property type="component" value="Unassembled WGS sequence"/>
</dbReference>
<evidence type="ECO:0000256" key="9">
    <source>
        <dbReference type="SAM" id="MobiDB-lite"/>
    </source>
</evidence>
<evidence type="ECO:0000256" key="10">
    <source>
        <dbReference type="SAM" id="SignalP"/>
    </source>
</evidence>
<dbReference type="GO" id="GO:0015344">
    <property type="term" value="F:siderophore uptake transmembrane transporter activity"/>
    <property type="evidence" value="ECO:0007669"/>
    <property type="project" value="TreeGrafter"/>
</dbReference>
<keyword evidence="2 8" id="KW-0813">Transport</keyword>
<reference evidence="13 14" key="1">
    <citation type="submission" date="2018-05" db="EMBL/GenBank/DDBJ databases">
        <title>Chitinophaga sp. K3CV102501T nov., isolated from isolated from a monsoon evergreen broad-leaved forest soil.</title>
        <authorList>
            <person name="Lv Y."/>
        </authorList>
    </citation>
    <scope>NUCLEOTIDE SEQUENCE [LARGE SCALE GENOMIC DNA]</scope>
    <source>
        <strain evidence="13 14">GDMCC 1.1325</strain>
    </source>
</reference>
<keyword evidence="3 8" id="KW-1134">Transmembrane beta strand</keyword>
<feature type="chain" id="PRO_5017000214" evidence="10">
    <location>
        <begin position="23"/>
        <end position="814"/>
    </location>
</feature>
<organism evidence="13 14">
    <name type="scientific">Chitinophaga flava</name>
    <dbReference type="NCBI Taxonomy" id="2259036"/>
    <lineage>
        <taxon>Bacteria</taxon>
        <taxon>Pseudomonadati</taxon>
        <taxon>Bacteroidota</taxon>
        <taxon>Chitinophagia</taxon>
        <taxon>Chitinophagales</taxon>
        <taxon>Chitinophagaceae</taxon>
        <taxon>Chitinophaga</taxon>
    </lineage>
</organism>
<gene>
    <name evidence="13" type="ORF">DF182_23495</name>
</gene>
<keyword evidence="4 8" id="KW-0812">Transmembrane</keyword>
<feature type="signal peptide" evidence="10">
    <location>
        <begin position="1"/>
        <end position="22"/>
    </location>
</feature>
<dbReference type="Gene3D" id="2.170.130.10">
    <property type="entry name" value="TonB-dependent receptor, plug domain"/>
    <property type="match status" value="1"/>
</dbReference>
<dbReference type="InterPro" id="IPR008969">
    <property type="entry name" value="CarboxyPept-like_regulatory"/>
</dbReference>
<dbReference type="Pfam" id="PF13715">
    <property type="entry name" value="CarbopepD_reg_2"/>
    <property type="match status" value="1"/>
</dbReference>
<comment type="similarity">
    <text evidence="8">Belongs to the TonB-dependent receptor family.</text>
</comment>
<dbReference type="InterPro" id="IPR041700">
    <property type="entry name" value="OMP_b-brl_3"/>
</dbReference>
<dbReference type="Gene3D" id="2.60.40.1120">
    <property type="entry name" value="Carboxypeptidase-like, regulatory domain"/>
    <property type="match status" value="1"/>
</dbReference>
<feature type="domain" description="TonB-dependent receptor plug" evidence="11">
    <location>
        <begin position="147"/>
        <end position="226"/>
    </location>
</feature>
<dbReference type="AlphaFoldDB" id="A0A365XTY8"/>
<comment type="subcellular location">
    <subcellularLocation>
        <location evidence="1 8">Cell outer membrane</location>
        <topology evidence="1 8">Multi-pass membrane protein</topology>
    </subcellularLocation>
</comment>
<dbReference type="InterPro" id="IPR039426">
    <property type="entry name" value="TonB-dep_rcpt-like"/>
</dbReference>
<accession>A0A365XTY8</accession>